<dbReference type="SUPFAM" id="SSF54909">
    <property type="entry name" value="Dimeric alpha+beta barrel"/>
    <property type="match status" value="1"/>
</dbReference>
<comment type="caution">
    <text evidence="1">The sequence shown here is derived from an EMBL/GenBank/DDBJ whole genome shotgun (WGS) entry which is preliminary data.</text>
</comment>
<dbReference type="Proteomes" id="UP001157961">
    <property type="component" value="Unassembled WGS sequence"/>
</dbReference>
<dbReference type="InterPro" id="IPR011008">
    <property type="entry name" value="Dimeric_a/b-barrel"/>
</dbReference>
<evidence type="ECO:0000313" key="2">
    <source>
        <dbReference type="Proteomes" id="UP001157961"/>
    </source>
</evidence>
<keyword evidence="2" id="KW-1185">Reference proteome</keyword>
<evidence type="ECO:0008006" key="3">
    <source>
        <dbReference type="Google" id="ProtNLM"/>
    </source>
</evidence>
<protein>
    <recommendedName>
        <fullName evidence="3">ABM domain-containing protein</fullName>
    </recommendedName>
</protein>
<proteinExistence type="predicted"/>
<dbReference type="EMBL" id="FXTY01000001">
    <property type="protein sequence ID" value="SMP07018.1"/>
    <property type="molecule type" value="Genomic_DNA"/>
</dbReference>
<sequence length="100" mass="11220">MSVIEIVRYRLNATAKPEQAVAAWEKSQSFAKAQPGFVRRRIATTAEGDWIDEVEWESLEHAHAAAATFDPETYPELMDLMAVLDQSSMSMTHYTIKGST</sequence>
<accession>A0ABY1NDJ6</accession>
<gene>
    <name evidence="1" type="ORF">SAMN06265373_101705</name>
</gene>
<dbReference type="RefSeq" id="WP_283424547.1">
    <property type="nucleotide sequence ID" value="NZ_FXTY01000001.1"/>
</dbReference>
<dbReference type="Gene3D" id="3.30.70.100">
    <property type="match status" value="1"/>
</dbReference>
<name>A0ABY1NDJ6_9RHOB</name>
<organism evidence="1 2">
    <name type="scientific">Shimia sagamensis</name>
    <dbReference type="NCBI Taxonomy" id="1566352"/>
    <lineage>
        <taxon>Bacteria</taxon>
        <taxon>Pseudomonadati</taxon>
        <taxon>Pseudomonadota</taxon>
        <taxon>Alphaproteobacteria</taxon>
        <taxon>Rhodobacterales</taxon>
        <taxon>Roseobacteraceae</taxon>
    </lineage>
</organism>
<reference evidence="1 2" key="1">
    <citation type="submission" date="2017-05" db="EMBL/GenBank/DDBJ databases">
        <authorList>
            <person name="Varghese N."/>
            <person name="Submissions S."/>
        </authorList>
    </citation>
    <scope>NUCLEOTIDE SEQUENCE [LARGE SCALE GENOMIC DNA]</scope>
    <source>
        <strain evidence="1 2">DSM 29734</strain>
    </source>
</reference>
<evidence type="ECO:0000313" key="1">
    <source>
        <dbReference type="EMBL" id="SMP07018.1"/>
    </source>
</evidence>